<gene>
    <name evidence="7" type="ORF">LX15_003714</name>
</gene>
<evidence type="ECO:0000313" key="7">
    <source>
        <dbReference type="EMBL" id="MCP2260003.1"/>
    </source>
</evidence>
<evidence type="ECO:0000259" key="6">
    <source>
        <dbReference type="Pfam" id="PF02782"/>
    </source>
</evidence>
<comment type="similarity">
    <text evidence="1 4">Belongs to the FGGY kinase family.</text>
</comment>
<sequence length="506" mass="54021">MSAVAVDVGTSMIKTVVFDDEGNEVAVARQATEVRRPRPGWAEQDMDAVWRAVVDTVRAVRPRIDGDVRFLAITAQGDGAWLVDDRGRPTGPAVLWSDGRAADVVERWRHDGVLDRAFHRNGSLTFAGLPNAVLTWFARHDPERLRRSSTLLYCGGWVFSRLTGQLVVDESDASAPFLDPTTRRYDPELLAAFDLEWARPLLPEVRGDDRRVEELTSTAAEELGLPAGLPVVLAPYDIASTALGVGATSNGQACTILGTTLCTEVVRDRVELAGEPAGLTIALDSAGHVLRAYPTLAGTEVLSWVGSLLGADGPGALGDLAAAAEPGARGLVFLPYLSPAGERAPFLDPEARGTWWGLSLEHGRAEVVRAVFEGLTMVIRDCLETSGAATTELRLCGGGANNQSWCQLIADVTGVPAVRSADSEVGAKGAFLCGLVATGAEPDLRRAAEKHVRVRATCEPDSARSALYSELYKDFLAMREISAQGWSRLAAGRRRPGPGLDHGGRS</sequence>
<dbReference type="PROSITE" id="PS00445">
    <property type="entry name" value="FGGY_KINASES_2"/>
    <property type="match status" value="1"/>
</dbReference>
<dbReference type="EMBL" id="JAMTCP010000022">
    <property type="protein sequence ID" value="MCP2260003.1"/>
    <property type="molecule type" value="Genomic_DNA"/>
</dbReference>
<dbReference type="InterPro" id="IPR050406">
    <property type="entry name" value="FGGY_Carb_Kinase"/>
</dbReference>
<protein>
    <submittedName>
        <fullName evidence="7">Xylulokinase</fullName>
    </submittedName>
</protein>
<dbReference type="Gene3D" id="3.30.420.40">
    <property type="match status" value="2"/>
</dbReference>
<dbReference type="RefSeq" id="WP_253670882.1">
    <property type="nucleotide sequence ID" value="NZ_JAMTCP010000022.1"/>
</dbReference>
<accession>A0ABT1HWU9</accession>
<feature type="domain" description="Carbohydrate kinase FGGY N-terminal" evidence="5">
    <location>
        <begin position="4"/>
        <end position="244"/>
    </location>
</feature>
<proteinExistence type="inferred from homology"/>
<evidence type="ECO:0000313" key="8">
    <source>
        <dbReference type="Proteomes" id="UP001205311"/>
    </source>
</evidence>
<dbReference type="InterPro" id="IPR018485">
    <property type="entry name" value="FGGY_C"/>
</dbReference>
<dbReference type="Pfam" id="PF00370">
    <property type="entry name" value="FGGY_N"/>
    <property type="match status" value="1"/>
</dbReference>
<dbReference type="Pfam" id="PF02782">
    <property type="entry name" value="FGGY_C"/>
    <property type="match status" value="1"/>
</dbReference>
<evidence type="ECO:0000259" key="5">
    <source>
        <dbReference type="Pfam" id="PF00370"/>
    </source>
</evidence>
<dbReference type="InterPro" id="IPR043129">
    <property type="entry name" value="ATPase_NBD"/>
</dbReference>
<evidence type="ECO:0000256" key="4">
    <source>
        <dbReference type="RuleBase" id="RU003733"/>
    </source>
</evidence>
<dbReference type="PANTHER" id="PTHR43095:SF3">
    <property type="entry name" value="L-XYLULOSE_3-KETO-L-GULONATE KINASE"/>
    <property type="match status" value="1"/>
</dbReference>
<dbReference type="PIRSF" id="PIRSF000538">
    <property type="entry name" value="GlpK"/>
    <property type="match status" value="1"/>
</dbReference>
<comment type="caution">
    <text evidence="7">The sequence shown here is derived from an EMBL/GenBank/DDBJ whole genome shotgun (WGS) entry which is preliminary data.</text>
</comment>
<keyword evidence="8" id="KW-1185">Reference proteome</keyword>
<dbReference type="PANTHER" id="PTHR43095">
    <property type="entry name" value="SUGAR KINASE"/>
    <property type="match status" value="1"/>
</dbReference>
<keyword evidence="2 4" id="KW-0808">Transferase</keyword>
<reference evidence="7 8" key="1">
    <citation type="submission" date="2022-06" db="EMBL/GenBank/DDBJ databases">
        <title>Genomic Encyclopedia of Archaeal and Bacterial Type Strains, Phase II (KMG-II): from individual species to whole genera.</title>
        <authorList>
            <person name="Goeker M."/>
        </authorList>
    </citation>
    <scope>NUCLEOTIDE SEQUENCE [LARGE SCALE GENOMIC DNA]</scope>
    <source>
        <strain evidence="7 8">DSM 40477</strain>
    </source>
</reference>
<feature type="domain" description="Carbohydrate kinase FGGY C-terminal" evidence="6">
    <location>
        <begin position="256"/>
        <end position="437"/>
    </location>
</feature>
<evidence type="ECO:0000256" key="1">
    <source>
        <dbReference type="ARBA" id="ARBA00009156"/>
    </source>
</evidence>
<dbReference type="Proteomes" id="UP001205311">
    <property type="component" value="Unassembled WGS sequence"/>
</dbReference>
<organism evidence="7 8">
    <name type="scientific">Streptoalloteichus tenebrarius (strain ATCC 17920 / DSM 40477 / JCM 4838 / CBS 697.72 / NBRC 16177 / NCIMB 11028 / NRRL B-12390 / A12253. 1 / ISP 5477)</name>
    <name type="common">Streptomyces tenebrarius</name>
    <dbReference type="NCBI Taxonomy" id="1933"/>
    <lineage>
        <taxon>Bacteria</taxon>
        <taxon>Bacillati</taxon>
        <taxon>Actinomycetota</taxon>
        <taxon>Actinomycetes</taxon>
        <taxon>Pseudonocardiales</taxon>
        <taxon>Pseudonocardiaceae</taxon>
        <taxon>Streptoalloteichus</taxon>
    </lineage>
</organism>
<dbReference type="InterPro" id="IPR000577">
    <property type="entry name" value="Carb_kinase_FGGY"/>
</dbReference>
<name>A0ABT1HWU9_STRSD</name>
<keyword evidence="3 4" id="KW-0418">Kinase</keyword>
<dbReference type="SUPFAM" id="SSF53067">
    <property type="entry name" value="Actin-like ATPase domain"/>
    <property type="match status" value="2"/>
</dbReference>
<dbReference type="InterPro" id="IPR018483">
    <property type="entry name" value="Carb_kinase_FGGY_CS"/>
</dbReference>
<evidence type="ECO:0000256" key="3">
    <source>
        <dbReference type="ARBA" id="ARBA00022777"/>
    </source>
</evidence>
<dbReference type="InterPro" id="IPR018484">
    <property type="entry name" value="FGGY_N"/>
</dbReference>
<evidence type="ECO:0000256" key="2">
    <source>
        <dbReference type="ARBA" id="ARBA00022679"/>
    </source>
</evidence>